<evidence type="ECO:0000256" key="1">
    <source>
        <dbReference type="SAM" id="Phobius"/>
    </source>
</evidence>
<protein>
    <recommendedName>
        <fullName evidence="5">G-protein coupled receptors family 1 profile domain-containing protein</fullName>
    </recommendedName>
</protein>
<keyword evidence="4" id="KW-1185">Reference proteome</keyword>
<accession>A0A4U5NVK9</accession>
<dbReference type="AlphaFoldDB" id="A0A4U5NVK9"/>
<name>A0A4U5NVK9_STECR</name>
<evidence type="ECO:0000313" key="3">
    <source>
        <dbReference type="EMBL" id="TKR87589.1"/>
    </source>
</evidence>
<proteinExistence type="predicted"/>
<feature type="chain" id="PRO_5020714741" description="G-protein coupled receptors family 1 profile domain-containing protein" evidence="2">
    <location>
        <begin position="20"/>
        <end position="86"/>
    </location>
</feature>
<feature type="signal peptide" evidence="2">
    <location>
        <begin position="1"/>
        <end position="19"/>
    </location>
</feature>
<evidence type="ECO:0000256" key="2">
    <source>
        <dbReference type="SAM" id="SignalP"/>
    </source>
</evidence>
<feature type="transmembrane region" description="Helical" evidence="1">
    <location>
        <begin position="43"/>
        <end position="62"/>
    </location>
</feature>
<gene>
    <name evidence="3" type="ORF">L596_011962</name>
</gene>
<reference evidence="3 4" key="2">
    <citation type="journal article" date="2019" name="G3 (Bethesda)">
        <title>Hybrid Assembly of the Genome of the Entomopathogenic Nematode Steinernema carpocapsae Identifies the X-Chromosome.</title>
        <authorList>
            <person name="Serra L."/>
            <person name="Macchietto M."/>
            <person name="Macias-Munoz A."/>
            <person name="McGill C.J."/>
            <person name="Rodriguez I.M."/>
            <person name="Rodriguez B."/>
            <person name="Murad R."/>
            <person name="Mortazavi A."/>
        </authorList>
    </citation>
    <scope>NUCLEOTIDE SEQUENCE [LARGE SCALE GENOMIC DNA]</scope>
    <source>
        <strain evidence="3 4">ALL</strain>
    </source>
</reference>
<evidence type="ECO:0000313" key="4">
    <source>
        <dbReference type="Proteomes" id="UP000298663"/>
    </source>
</evidence>
<keyword evidence="1" id="KW-0472">Membrane</keyword>
<reference evidence="3 4" key="1">
    <citation type="journal article" date="2015" name="Genome Biol.">
        <title>Comparative genomics of Steinernema reveals deeply conserved gene regulatory networks.</title>
        <authorList>
            <person name="Dillman A.R."/>
            <person name="Macchietto M."/>
            <person name="Porter C.F."/>
            <person name="Rogers A."/>
            <person name="Williams B."/>
            <person name="Antoshechkin I."/>
            <person name="Lee M.M."/>
            <person name="Goodwin Z."/>
            <person name="Lu X."/>
            <person name="Lewis E.E."/>
            <person name="Goodrich-Blair H."/>
            <person name="Stock S.P."/>
            <person name="Adams B.J."/>
            <person name="Sternberg P.W."/>
            <person name="Mortazavi A."/>
        </authorList>
    </citation>
    <scope>NUCLEOTIDE SEQUENCE [LARGE SCALE GENOMIC DNA]</scope>
    <source>
        <strain evidence="3 4">ALL</strain>
    </source>
</reference>
<keyword evidence="2" id="KW-0732">Signal</keyword>
<comment type="caution">
    <text evidence="3">The sequence shown here is derived from an EMBL/GenBank/DDBJ whole genome shotgun (WGS) entry which is preliminary data.</text>
</comment>
<evidence type="ECO:0008006" key="5">
    <source>
        <dbReference type="Google" id="ProtNLM"/>
    </source>
</evidence>
<dbReference type="EMBL" id="AZBU02000003">
    <property type="protein sequence ID" value="TKR87589.1"/>
    <property type="molecule type" value="Genomic_DNA"/>
</dbReference>
<keyword evidence="1" id="KW-0812">Transmembrane</keyword>
<keyword evidence="1" id="KW-1133">Transmembrane helix</keyword>
<organism evidence="3 4">
    <name type="scientific">Steinernema carpocapsae</name>
    <name type="common">Entomopathogenic nematode</name>
    <dbReference type="NCBI Taxonomy" id="34508"/>
    <lineage>
        <taxon>Eukaryota</taxon>
        <taxon>Metazoa</taxon>
        <taxon>Ecdysozoa</taxon>
        <taxon>Nematoda</taxon>
        <taxon>Chromadorea</taxon>
        <taxon>Rhabditida</taxon>
        <taxon>Tylenchina</taxon>
        <taxon>Panagrolaimomorpha</taxon>
        <taxon>Strongyloidoidea</taxon>
        <taxon>Steinernematidae</taxon>
        <taxon>Steinernema</taxon>
    </lineage>
</organism>
<sequence>MLKHLWIGGIILLCSLAESNKTESRITRPRFINWNDSRTIGTLSAIAVYWVIAIPGLIVIYWKCLYTRDAEAKSAESNEGPNHKAR</sequence>
<dbReference type="Proteomes" id="UP000298663">
    <property type="component" value="Unassembled WGS sequence"/>
</dbReference>